<dbReference type="Proteomes" id="UP000054032">
    <property type="component" value="Unassembled WGS sequence"/>
</dbReference>
<dbReference type="EMBL" id="KI963936">
    <property type="protein sequence ID" value="EUC48952.1"/>
    <property type="molecule type" value="Genomic_DNA"/>
</dbReference>
<keyword evidence="2" id="KW-1185">Reference proteome</keyword>
<gene>
    <name evidence="1" type="ORF">COCMIDRAFT_85925</name>
</gene>
<dbReference type="HOGENOM" id="CLU_2838023_0_0_1"/>
<dbReference type="GeneID" id="19126765"/>
<protein>
    <submittedName>
        <fullName evidence="1">Uncharacterized protein</fullName>
    </submittedName>
</protein>
<name>W6ZAZ8_COCMI</name>
<dbReference type="KEGG" id="bor:COCMIDRAFT_85925"/>
<feature type="non-terminal residue" evidence="1">
    <location>
        <position position="1"/>
    </location>
</feature>
<evidence type="ECO:0000313" key="2">
    <source>
        <dbReference type="Proteomes" id="UP000054032"/>
    </source>
</evidence>
<dbReference type="OrthoDB" id="5425161at2759"/>
<dbReference type="AlphaFoldDB" id="W6ZAZ8"/>
<sequence length="66" mass="7494">PLNISYFSLVKRKYSDAISGLVRNYIYYISKKTLLLCQCTGLRAALVPMVRADLIIDIRKSSIEVV</sequence>
<organism evidence="1 2">
    <name type="scientific">Bipolaris oryzae ATCC 44560</name>
    <dbReference type="NCBI Taxonomy" id="930090"/>
    <lineage>
        <taxon>Eukaryota</taxon>
        <taxon>Fungi</taxon>
        <taxon>Dikarya</taxon>
        <taxon>Ascomycota</taxon>
        <taxon>Pezizomycotina</taxon>
        <taxon>Dothideomycetes</taxon>
        <taxon>Pleosporomycetidae</taxon>
        <taxon>Pleosporales</taxon>
        <taxon>Pleosporineae</taxon>
        <taxon>Pleosporaceae</taxon>
        <taxon>Bipolaris</taxon>
    </lineage>
</organism>
<proteinExistence type="predicted"/>
<accession>W6ZAZ8</accession>
<evidence type="ECO:0000313" key="1">
    <source>
        <dbReference type="EMBL" id="EUC48952.1"/>
    </source>
</evidence>
<reference evidence="1 2" key="1">
    <citation type="journal article" date="2013" name="PLoS Genet.">
        <title>Comparative genome structure, secondary metabolite, and effector coding capacity across Cochliobolus pathogens.</title>
        <authorList>
            <person name="Condon B.J."/>
            <person name="Leng Y."/>
            <person name="Wu D."/>
            <person name="Bushley K.E."/>
            <person name="Ohm R.A."/>
            <person name="Otillar R."/>
            <person name="Martin J."/>
            <person name="Schackwitz W."/>
            <person name="Grimwood J."/>
            <person name="MohdZainudin N."/>
            <person name="Xue C."/>
            <person name="Wang R."/>
            <person name="Manning V.A."/>
            <person name="Dhillon B."/>
            <person name="Tu Z.J."/>
            <person name="Steffenson B.J."/>
            <person name="Salamov A."/>
            <person name="Sun H."/>
            <person name="Lowry S."/>
            <person name="LaButti K."/>
            <person name="Han J."/>
            <person name="Copeland A."/>
            <person name="Lindquist E."/>
            <person name="Barry K."/>
            <person name="Schmutz J."/>
            <person name="Baker S.E."/>
            <person name="Ciuffetti L.M."/>
            <person name="Grigoriev I.V."/>
            <person name="Zhong S."/>
            <person name="Turgeon B.G."/>
        </authorList>
    </citation>
    <scope>NUCLEOTIDE SEQUENCE [LARGE SCALE GENOMIC DNA]</scope>
    <source>
        <strain evidence="1 2">ATCC 44560</strain>
    </source>
</reference>
<dbReference type="RefSeq" id="XP_007684552.1">
    <property type="nucleotide sequence ID" value="XM_007686362.1"/>
</dbReference>